<keyword evidence="2 6" id="KW-0963">Cytoplasm</keyword>
<dbReference type="InterPro" id="IPR016437">
    <property type="entry name" value="MCT-1/Tma20"/>
</dbReference>
<dbReference type="PIRSF" id="PIRSF005067">
    <property type="entry name" value="Tma_RNA-bind_prd"/>
    <property type="match status" value="1"/>
</dbReference>
<dbReference type="Proteomes" id="UP000278143">
    <property type="component" value="Unassembled WGS sequence"/>
</dbReference>
<evidence type="ECO:0000313" key="9">
    <source>
        <dbReference type="Proteomes" id="UP000278143"/>
    </source>
</evidence>
<dbReference type="InterPro" id="IPR015947">
    <property type="entry name" value="PUA-like_sf"/>
</dbReference>
<dbReference type="GO" id="GO:0005737">
    <property type="term" value="C:cytoplasm"/>
    <property type="evidence" value="ECO:0007669"/>
    <property type="project" value="UniProtKB-SubCell"/>
</dbReference>
<dbReference type="Pfam" id="PF17832">
    <property type="entry name" value="Pre-PUA"/>
    <property type="match status" value="1"/>
</dbReference>
<dbReference type="GO" id="GO:0001731">
    <property type="term" value="P:formation of translation preinitiation complex"/>
    <property type="evidence" value="ECO:0007669"/>
    <property type="project" value="TreeGrafter"/>
</dbReference>
<evidence type="ECO:0000256" key="5">
    <source>
        <dbReference type="ARBA" id="ARBA00070056"/>
    </source>
</evidence>
<evidence type="ECO:0000256" key="3">
    <source>
        <dbReference type="ARBA" id="ARBA00060251"/>
    </source>
</evidence>
<dbReference type="GO" id="GO:0003723">
    <property type="term" value="F:RNA binding"/>
    <property type="evidence" value="ECO:0007669"/>
    <property type="project" value="InterPro"/>
</dbReference>
<reference evidence="9" key="1">
    <citation type="journal article" date="2018" name="Nat. Microbiol.">
        <title>Leveraging single-cell genomics to expand the fungal tree of life.</title>
        <authorList>
            <person name="Ahrendt S.R."/>
            <person name="Quandt C.A."/>
            <person name="Ciobanu D."/>
            <person name="Clum A."/>
            <person name="Salamov A."/>
            <person name="Andreopoulos B."/>
            <person name="Cheng J.F."/>
            <person name="Woyke T."/>
            <person name="Pelin A."/>
            <person name="Henrissat B."/>
            <person name="Reynolds N.K."/>
            <person name="Benny G.L."/>
            <person name="Smith M.E."/>
            <person name="James T.Y."/>
            <person name="Grigoriev I.V."/>
        </authorList>
    </citation>
    <scope>NUCLEOTIDE SEQUENCE [LARGE SCALE GENOMIC DNA]</scope>
    <source>
        <strain evidence="9">Benny S71-1</strain>
    </source>
</reference>
<dbReference type="AlphaFoldDB" id="A0A4P9Z0T7"/>
<dbReference type="InterPro" id="IPR004521">
    <property type="entry name" value="Uncharacterised_CHP00451"/>
</dbReference>
<comment type="similarity">
    <text evidence="4 6">Belongs to the TMA20 family.</text>
</comment>
<dbReference type="CDD" id="cd11609">
    <property type="entry name" value="MCT1_N"/>
    <property type="match status" value="1"/>
</dbReference>
<protein>
    <recommendedName>
        <fullName evidence="5 6">Translation machinery-associated protein 20</fullName>
    </recommendedName>
</protein>
<dbReference type="PANTHER" id="PTHR22798:SF0">
    <property type="entry name" value="MALIGNANT T-CELL-AMPLIFIED SEQUENCE 1"/>
    <property type="match status" value="1"/>
</dbReference>
<dbReference type="SMART" id="SM00359">
    <property type="entry name" value="PUA"/>
    <property type="match status" value="1"/>
</dbReference>
<name>A0A4P9Z0T7_9FUNG</name>
<evidence type="ECO:0000313" key="8">
    <source>
        <dbReference type="EMBL" id="RKP24980.1"/>
    </source>
</evidence>
<evidence type="ECO:0000259" key="7">
    <source>
        <dbReference type="SMART" id="SM00359"/>
    </source>
</evidence>
<evidence type="ECO:0000256" key="4">
    <source>
        <dbReference type="ARBA" id="ARBA00061046"/>
    </source>
</evidence>
<dbReference type="PANTHER" id="PTHR22798">
    <property type="entry name" value="MCT-1 PROTEIN"/>
    <property type="match status" value="1"/>
</dbReference>
<comment type="function">
    <text evidence="3 6">Involved in translation.</text>
</comment>
<gene>
    <name evidence="8" type="ORF">SYNPS1DRAFT_16335</name>
</gene>
<dbReference type="InterPro" id="IPR002478">
    <property type="entry name" value="PUA"/>
</dbReference>
<dbReference type="SUPFAM" id="SSF88697">
    <property type="entry name" value="PUA domain-like"/>
    <property type="match status" value="1"/>
</dbReference>
<dbReference type="PROSITE" id="PS50890">
    <property type="entry name" value="PUA"/>
    <property type="match status" value="1"/>
</dbReference>
<proteinExistence type="inferred from homology"/>
<evidence type="ECO:0000256" key="6">
    <source>
        <dbReference type="PIRNR" id="PIRNR005067"/>
    </source>
</evidence>
<dbReference type="EMBL" id="KZ989939">
    <property type="protein sequence ID" value="RKP24980.1"/>
    <property type="molecule type" value="Genomic_DNA"/>
</dbReference>
<feature type="domain" description="PUA" evidence="7">
    <location>
        <begin position="99"/>
        <end position="178"/>
    </location>
</feature>
<accession>A0A4P9Z0T7</accession>
<dbReference type="Gene3D" id="3.10.400.20">
    <property type="match status" value="1"/>
</dbReference>
<sequence length="188" mass="20766">MTDARALPARFNVKEDVSSSSLVKSSVQRGIRQKVLEQYEPLQSIADDILPKKSNMYLMKCHEHINLVSLNNRILFFNQREGAHAPTLRLVHEYPGFIPTVQVDRGAIKFLLSGANIMCPGLTSPGARMDVELPEGAIVAVMAEGKQHALAIGRMKMSTSDIKKINKGIGVETLHYLGDGLWKTRTVA</sequence>
<comment type="subcellular location">
    <subcellularLocation>
        <location evidence="1 6">Cytoplasm</location>
    </subcellularLocation>
</comment>
<organism evidence="8 9">
    <name type="scientific">Syncephalis pseudoplumigaleata</name>
    <dbReference type="NCBI Taxonomy" id="1712513"/>
    <lineage>
        <taxon>Eukaryota</taxon>
        <taxon>Fungi</taxon>
        <taxon>Fungi incertae sedis</taxon>
        <taxon>Zoopagomycota</taxon>
        <taxon>Zoopagomycotina</taxon>
        <taxon>Zoopagomycetes</taxon>
        <taxon>Zoopagales</taxon>
        <taxon>Piptocephalidaceae</taxon>
        <taxon>Syncephalis</taxon>
    </lineage>
</organism>
<evidence type="ECO:0000256" key="1">
    <source>
        <dbReference type="ARBA" id="ARBA00004496"/>
    </source>
</evidence>
<dbReference type="InterPro" id="IPR041366">
    <property type="entry name" value="Pre-PUA"/>
</dbReference>
<dbReference type="CDD" id="cd21155">
    <property type="entry name" value="PUA_MCTS-1-like"/>
    <property type="match status" value="1"/>
</dbReference>
<dbReference type="FunFam" id="3.10.400.20:FF:000001">
    <property type="entry name" value="Malignant T-cell-amplified sequence 1"/>
    <property type="match status" value="1"/>
</dbReference>
<dbReference type="OrthoDB" id="10249667at2759"/>
<keyword evidence="9" id="KW-1185">Reference proteome</keyword>
<evidence type="ECO:0000256" key="2">
    <source>
        <dbReference type="ARBA" id="ARBA00022490"/>
    </source>
</evidence>
<dbReference type="Pfam" id="PF01472">
    <property type="entry name" value="PUA"/>
    <property type="match status" value="1"/>
</dbReference>
<dbReference type="NCBIfam" id="TIGR00451">
    <property type="entry name" value="unchar_dom_2"/>
    <property type="match status" value="1"/>
</dbReference>